<feature type="transmembrane region" description="Helical" evidence="1">
    <location>
        <begin position="27"/>
        <end position="45"/>
    </location>
</feature>
<feature type="transmembrane region" description="Helical" evidence="1">
    <location>
        <begin position="118"/>
        <end position="151"/>
    </location>
</feature>
<name>A0A4P7GM20_9ACTN</name>
<sequence length="204" mass="21627">MIARMALPDLLQREHAPAATTPSRERFVVRVLPELGALLLVAVLWPRTAGMTSSAGGPGPAFVPQLLLGVLAASALVGVLLEVRRRLGGHRDRTAVAVAATDPDAATEGEEPTNLRRALLAAALVLTYVAATALLGWLLASTAFALVFLRFSGHRRPWPLVAVAVVAPQVLAYVFVKVVYIALPTGVGVFDTVTVALYRLFGIY</sequence>
<evidence type="ECO:0000259" key="2">
    <source>
        <dbReference type="Pfam" id="PF07331"/>
    </source>
</evidence>
<dbReference type="Pfam" id="PF07331">
    <property type="entry name" value="TctB"/>
    <property type="match status" value="1"/>
</dbReference>
<keyword evidence="1" id="KW-0812">Transmembrane</keyword>
<dbReference type="KEGG" id="noy:EXE57_11370"/>
<dbReference type="EMBL" id="CP038267">
    <property type="protein sequence ID" value="QBR92807.1"/>
    <property type="molecule type" value="Genomic_DNA"/>
</dbReference>
<evidence type="ECO:0000313" key="4">
    <source>
        <dbReference type="Proteomes" id="UP000294894"/>
    </source>
</evidence>
<organism evidence="3 4">
    <name type="scientific">Nocardioides euryhalodurans</name>
    <dbReference type="NCBI Taxonomy" id="2518370"/>
    <lineage>
        <taxon>Bacteria</taxon>
        <taxon>Bacillati</taxon>
        <taxon>Actinomycetota</taxon>
        <taxon>Actinomycetes</taxon>
        <taxon>Propionibacteriales</taxon>
        <taxon>Nocardioidaceae</taxon>
        <taxon>Nocardioides</taxon>
    </lineage>
</organism>
<evidence type="ECO:0000256" key="1">
    <source>
        <dbReference type="SAM" id="Phobius"/>
    </source>
</evidence>
<evidence type="ECO:0000313" key="3">
    <source>
        <dbReference type="EMBL" id="QBR92807.1"/>
    </source>
</evidence>
<gene>
    <name evidence="3" type="ORF">EXE57_11370</name>
</gene>
<dbReference type="InterPro" id="IPR009936">
    <property type="entry name" value="DUF1468"/>
</dbReference>
<feature type="transmembrane region" description="Helical" evidence="1">
    <location>
        <begin position="65"/>
        <end position="83"/>
    </location>
</feature>
<feature type="transmembrane region" description="Helical" evidence="1">
    <location>
        <begin position="157"/>
        <end position="176"/>
    </location>
</feature>
<dbReference type="OrthoDB" id="9776706at2"/>
<feature type="domain" description="DUF1468" evidence="2">
    <location>
        <begin position="38"/>
        <end position="184"/>
    </location>
</feature>
<keyword evidence="1" id="KW-0472">Membrane</keyword>
<dbReference type="Proteomes" id="UP000294894">
    <property type="component" value="Chromosome"/>
</dbReference>
<accession>A0A4P7GM20</accession>
<protein>
    <recommendedName>
        <fullName evidence="2">DUF1468 domain-containing protein</fullName>
    </recommendedName>
</protein>
<keyword evidence="1" id="KW-1133">Transmembrane helix</keyword>
<proteinExistence type="predicted"/>
<dbReference type="AlphaFoldDB" id="A0A4P7GM20"/>
<keyword evidence="4" id="KW-1185">Reference proteome</keyword>
<reference evidence="3 4" key="1">
    <citation type="submission" date="2019-03" db="EMBL/GenBank/DDBJ databases">
        <title>Three New Species of Nocardioides, Nocardioides euryhalodurans sp. nov., Nocardioides seonyuensis sp. nov. and Nocardioides eburneoflavus sp. nov., Iolated from Soil.</title>
        <authorList>
            <person name="Roh S.G."/>
            <person name="Lee C."/>
            <person name="Kim M.-K."/>
            <person name="Kim S.B."/>
        </authorList>
    </citation>
    <scope>NUCLEOTIDE SEQUENCE [LARGE SCALE GENOMIC DNA]</scope>
    <source>
        <strain evidence="3 4">MMS17-SY117</strain>
    </source>
</reference>